<dbReference type="Proteomes" id="UP000276133">
    <property type="component" value="Unassembled WGS sequence"/>
</dbReference>
<evidence type="ECO:0000313" key="3">
    <source>
        <dbReference type="Proteomes" id="UP000276133"/>
    </source>
</evidence>
<gene>
    <name evidence="2" type="ORF">BpHYR1_045913</name>
</gene>
<keyword evidence="1" id="KW-0472">Membrane</keyword>
<protein>
    <submittedName>
        <fullName evidence="2">Uncharacterized protein</fullName>
    </submittedName>
</protein>
<sequence length="92" mass="10649">MNRKTFGSSIEDNKISEIIRIQNILNKITFENIFDGDLGQFLNDLRIDYLINLIFGYFLPYFVLSFYLLLSNNNKPGSLTGAPPRPPFILFK</sequence>
<evidence type="ECO:0000256" key="1">
    <source>
        <dbReference type="SAM" id="Phobius"/>
    </source>
</evidence>
<reference evidence="2 3" key="1">
    <citation type="journal article" date="2018" name="Sci. Rep.">
        <title>Genomic signatures of local adaptation to the degree of environmental predictability in rotifers.</title>
        <authorList>
            <person name="Franch-Gras L."/>
            <person name="Hahn C."/>
            <person name="Garcia-Roger E.M."/>
            <person name="Carmona M.J."/>
            <person name="Serra M."/>
            <person name="Gomez A."/>
        </authorList>
    </citation>
    <scope>NUCLEOTIDE SEQUENCE [LARGE SCALE GENOMIC DNA]</scope>
    <source>
        <strain evidence="2">HYR1</strain>
    </source>
</reference>
<dbReference type="AlphaFoldDB" id="A0A3M7PYD7"/>
<accession>A0A3M7PYD7</accession>
<organism evidence="2 3">
    <name type="scientific">Brachionus plicatilis</name>
    <name type="common">Marine rotifer</name>
    <name type="synonym">Brachionus muelleri</name>
    <dbReference type="NCBI Taxonomy" id="10195"/>
    <lineage>
        <taxon>Eukaryota</taxon>
        <taxon>Metazoa</taxon>
        <taxon>Spiralia</taxon>
        <taxon>Gnathifera</taxon>
        <taxon>Rotifera</taxon>
        <taxon>Eurotatoria</taxon>
        <taxon>Monogononta</taxon>
        <taxon>Pseudotrocha</taxon>
        <taxon>Ploima</taxon>
        <taxon>Brachionidae</taxon>
        <taxon>Brachionus</taxon>
    </lineage>
</organism>
<keyword evidence="1" id="KW-1133">Transmembrane helix</keyword>
<keyword evidence="3" id="KW-1185">Reference proteome</keyword>
<comment type="caution">
    <text evidence="2">The sequence shown here is derived from an EMBL/GenBank/DDBJ whole genome shotgun (WGS) entry which is preliminary data.</text>
</comment>
<feature type="transmembrane region" description="Helical" evidence="1">
    <location>
        <begin position="49"/>
        <end position="70"/>
    </location>
</feature>
<keyword evidence="1" id="KW-0812">Transmembrane</keyword>
<dbReference type="EMBL" id="REGN01008366">
    <property type="protein sequence ID" value="RNA03751.1"/>
    <property type="molecule type" value="Genomic_DNA"/>
</dbReference>
<evidence type="ECO:0000313" key="2">
    <source>
        <dbReference type="EMBL" id="RNA03751.1"/>
    </source>
</evidence>
<proteinExistence type="predicted"/>
<name>A0A3M7PYD7_BRAPC</name>